<dbReference type="InterPro" id="IPR039254">
    <property type="entry name" value="Rds1"/>
</dbReference>
<evidence type="ECO:0008006" key="5">
    <source>
        <dbReference type="Google" id="ProtNLM"/>
    </source>
</evidence>
<keyword evidence="2" id="KW-0732">Signal</keyword>
<dbReference type="AlphaFoldDB" id="A0AA39CD96"/>
<accession>A0AA39CD96</accession>
<name>A0AA39CD96_9EURO</name>
<protein>
    <recommendedName>
        <fullName evidence="5">Protein rds1</fullName>
    </recommendedName>
</protein>
<keyword evidence="4" id="KW-1185">Reference proteome</keyword>
<evidence type="ECO:0000313" key="3">
    <source>
        <dbReference type="EMBL" id="KAJ9604070.1"/>
    </source>
</evidence>
<dbReference type="PANTHER" id="PTHR38705:SF1">
    <property type="entry name" value="PROTEIN RDS1"/>
    <property type="match status" value="1"/>
</dbReference>
<dbReference type="SUPFAM" id="SSF47240">
    <property type="entry name" value="Ferritin-like"/>
    <property type="match status" value="1"/>
</dbReference>
<evidence type="ECO:0000313" key="4">
    <source>
        <dbReference type="Proteomes" id="UP001172673"/>
    </source>
</evidence>
<dbReference type="Proteomes" id="UP001172673">
    <property type="component" value="Unassembled WGS sequence"/>
</dbReference>
<dbReference type="PANTHER" id="PTHR38705">
    <property type="entry name" value="PROTEIN RDS1"/>
    <property type="match status" value="1"/>
</dbReference>
<dbReference type="CDD" id="cd00657">
    <property type="entry name" value="Ferritin_like"/>
    <property type="match status" value="1"/>
</dbReference>
<feature type="compositionally biased region" description="Low complexity" evidence="1">
    <location>
        <begin position="286"/>
        <end position="329"/>
    </location>
</feature>
<dbReference type="EMBL" id="JAPDRK010000020">
    <property type="protein sequence ID" value="KAJ9604070.1"/>
    <property type="molecule type" value="Genomic_DNA"/>
</dbReference>
<feature type="region of interest" description="Disordered" evidence="1">
    <location>
        <begin position="286"/>
        <end position="332"/>
    </location>
</feature>
<feature type="chain" id="PRO_5041353434" description="Protein rds1" evidence="2">
    <location>
        <begin position="20"/>
        <end position="470"/>
    </location>
</feature>
<sequence>MKTFTLSALSALFAGLTMAHPVDLAKRTGGFSEVDITILQFALTLEHLENTFYKEAFSSFQQQDFLNAGFDEEFFVNLEFIAIDESAHVEFLIAAIESAGVAPVQPCQYNFPVTDVASFVTVSAILESIGTSAYLGAAPFVSSKEILTVAASIMATEGLHTSLQRSALGAVGAANPFQTSLDANSVFTLASQFIVSCPPSNPPLPFKAFPGLKVNAQPCFNEVGSGSGSFETNSVNYATYGSDIETVTDTNTNYYSQFTNTNTAYDSTTTGYDSTTTTMYESTTTDYSSTTTTYDSTTTDYSSTTTTYESTTTDYTSSTTTDSASAAYTTPPPPPMDMGMPPMAPPPPPAYAYGKRDALEARTFQGGCQAPGFGQSMQLIPDFSQSRGVDFSQIEIIFVTIISGLDVISIQATFERDGSINVSIPSSISGGQIFIFITIVDITGRSLNDNEVLFGPAVFELAPSFPGISP</sequence>
<dbReference type="InterPro" id="IPR009078">
    <property type="entry name" value="Ferritin-like_SF"/>
</dbReference>
<feature type="signal peptide" evidence="2">
    <location>
        <begin position="1"/>
        <end position="19"/>
    </location>
</feature>
<reference evidence="3" key="1">
    <citation type="submission" date="2022-10" db="EMBL/GenBank/DDBJ databases">
        <title>Culturing micro-colonial fungi from biological soil crusts in the Mojave desert and describing Neophaeococcomyces mojavensis, and introducing the new genera and species Taxawa tesnikishii.</title>
        <authorList>
            <person name="Kurbessoian T."/>
            <person name="Stajich J.E."/>
        </authorList>
    </citation>
    <scope>NUCLEOTIDE SEQUENCE</scope>
    <source>
        <strain evidence="3">TK_41</strain>
    </source>
</reference>
<gene>
    <name evidence="3" type="ORF">H2200_011593</name>
</gene>
<organism evidence="3 4">
    <name type="scientific">Cladophialophora chaetospira</name>
    <dbReference type="NCBI Taxonomy" id="386627"/>
    <lineage>
        <taxon>Eukaryota</taxon>
        <taxon>Fungi</taxon>
        <taxon>Dikarya</taxon>
        <taxon>Ascomycota</taxon>
        <taxon>Pezizomycotina</taxon>
        <taxon>Eurotiomycetes</taxon>
        <taxon>Chaetothyriomycetidae</taxon>
        <taxon>Chaetothyriales</taxon>
        <taxon>Herpotrichiellaceae</taxon>
        <taxon>Cladophialophora</taxon>
    </lineage>
</organism>
<evidence type="ECO:0000256" key="2">
    <source>
        <dbReference type="SAM" id="SignalP"/>
    </source>
</evidence>
<proteinExistence type="predicted"/>
<evidence type="ECO:0000256" key="1">
    <source>
        <dbReference type="SAM" id="MobiDB-lite"/>
    </source>
</evidence>
<comment type="caution">
    <text evidence="3">The sequence shown here is derived from an EMBL/GenBank/DDBJ whole genome shotgun (WGS) entry which is preliminary data.</text>
</comment>
<dbReference type="Pfam" id="PF13668">
    <property type="entry name" value="Ferritin_2"/>
    <property type="match status" value="1"/>
</dbReference>